<dbReference type="InterPro" id="IPR000620">
    <property type="entry name" value="EamA_dom"/>
</dbReference>
<dbReference type="SUPFAM" id="SSF103481">
    <property type="entry name" value="Multidrug resistance efflux transporter EmrE"/>
    <property type="match status" value="2"/>
</dbReference>
<evidence type="ECO:0000313" key="3">
    <source>
        <dbReference type="EMBL" id="SFR44928.1"/>
    </source>
</evidence>
<keyword evidence="1" id="KW-0472">Membrane</keyword>
<dbReference type="Pfam" id="PF00892">
    <property type="entry name" value="EamA"/>
    <property type="match status" value="1"/>
</dbReference>
<evidence type="ECO:0000259" key="2">
    <source>
        <dbReference type="Pfam" id="PF00892"/>
    </source>
</evidence>
<feature type="transmembrane region" description="Helical" evidence="1">
    <location>
        <begin position="116"/>
        <end position="133"/>
    </location>
</feature>
<dbReference type="OrthoDB" id="1524053at2"/>
<feature type="transmembrane region" description="Helical" evidence="1">
    <location>
        <begin position="209"/>
        <end position="228"/>
    </location>
</feature>
<feature type="transmembrane region" description="Helical" evidence="1">
    <location>
        <begin position="6"/>
        <end position="22"/>
    </location>
</feature>
<accession>A0A1I6GRW8</accession>
<dbReference type="Proteomes" id="UP000199534">
    <property type="component" value="Unassembled WGS sequence"/>
</dbReference>
<feature type="transmembrane region" description="Helical" evidence="1">
    <location>
        <begin position="240"/>
        <end position="261"/>
    </location>
</feature>
<gene>
    <name evidence="3" type="ORF">SAMN04490243_1649</name>
</gene>
<feature type="transmembrane region" description="Helical" evidence="1">
    <location>
        <begin position="85"/>
        <end position="110"/>
    </location>
</feature>
<dbReference type="EMBL" id="FOYQ01000002">
    <property type="protein sequence ID" value="SFR44928.1"/>
    <property type="molecule type" value="Genomic_DNA"/>
</dbReference>
<keyword evidence="1" id="KW-0812">Transmembrane</keyword>
<feature type="transmembrane region" description="Helical" evidence="1">
    <location>
        <begin position="145"/>
        <end position="165"/>
    </location>
</feature>
<dbReference type="GO" id="GO:0016020">
    <property type="term" value="C:membrane"/>
    <property type="evidence" value="ECO:0007669"/>
    <property type="project" value="InterPro"/>
</dbReference>
<organism evidence="3 4">
    <name type="scientific">Robiginitalea myxolifaciens</name>
    <dbReference type="NCBI Taxonomy" id="400055"/>
    <lineage>
        <taxon>Bacteria</taxon>
        <taxon>Pseudomonadati</taxon>
        <taxon>Bacteroidota</taxon>
        <taxon>Flavobacteriia</taxon>
        <taxon>Flavobacteriales</taxon>
        <taxon>Flavobacteriaceae</taxon>
        <taxon>Robiginitalea</taxon>
    </lineage>
</organism>
<protein>
    <submittedName>
        <fullName evidence="3">Glucose uptake protein GlcU</fullName>
    </submittedName>
</protein>
<keyword evidence="1" id="KW-1133">Transmembrane helix</keyword>
<dbReference type="AlphaFoldDB" id="A0A1I6GRW8"/>
<dbReference type="STRING" id="400055.SAMN04490243_1649"/>
<dbReference type="InterPro" id="IPR037185">
    <property type="entry name" value="EmrE-like"/>
</dbReference>
<keyword evidence="4" id="KW-1185">Reference proteome</keyword>
<feature type="transmembrane region" description="Helical" evidence="1">
    <location>
        <begin position="59"/>
        <end position="78"/>
    </location>
</feature>
<proteinExistence type="predicted"/>
<feature type="transmembrane region" description="Helical" evidence="1">
    <location>
        <begin position="29"/>
        <end position="47"/>
    </location>
</feature>
<dbReference type="RefSeq" id="WP_092982146.1">
    <property type="nucleotide sequence ID" value="NZ_FOYQ01000002.1"/>
</dbReference>
<sequence>MIYLLLSILSSSLIFVVFKAFSRFRIQNYPAIIANYYTAFTVGMLSFPRSLELKDFPEQPWFVPALCLGLIFVVIFNLMARTSQVLGVSVASVATKMSLVLPVLAGIFLYNEHLGPVRIAGILLALLAVYWATLPANSRFTVSQWLLPLLVFLGSGLIDLCIKYMQTHFVPDNEFPLFSATVFASAGTLGILGVFLRKNVSFTMFTPRNLLGGVVLGIPNFFSIFFLLKALGVPGLSSAAIFTLNNVAIVLFSTLLGVVIFREKLSQRNWLGVGLAVVSIIMVGLGT</sequence>
<evidence type="ECO:0000256" key="1">
    <source>
        <dbReference type="SAM" id="Phobius"/>
    </source>
</evidence>
<feature type="domain" description="EamA" evidence="2">
    <location>
        <begin position="3"/>
        <end position="132"/>
    </location>
</feature>
<feature type="transmembrane region" description="Helical" evidence="1">
    <location>
        <begin position="268"/>
        <end position="286"/>
    </location>
</feature>
<name>A0A1I6GRW8_9FLAO</name>
<reference evidence="3 4" key="1">
    <citation type="submission" date="2016-10" db="EMBL/GenBank/DDBJ databases">
        <authorList>
            <person name="de Groot N.N."/>
        </authorList>
    </citation>
    <scope>NUCLEOTIDE SEQUENCE [LARGE SCALE GENOMIC DNA]</scope>
    <source>
        <strain evidence="3 4">DSM 21019</strain>
    </source>
</reference>
<dbReference type="Gene3D" id="1.10.3730.20">
    <property type="match status" value="2"/>
</dbReference>
<feature type="transmembrane region" description="Helical" evidence="1">
    <location>
        <begin position="177"/>
        <end position="197"/>
    </location>
</feature>
<evidence type="ECO:0000313" key="4">
    <source>
        <dbReference type="Proteomes" id="UP000199534"/>
    </source>
</evidence>